<dbReference type="GO" id="GO:0031090">
    <property type="term" value="C:organelle membrane"/>
    <property type="evidence" value="ECO:0007669"/>
    <property type="project" value="UniProtKB-ARBA"/>
</dbReference>
<comment type="cofactor">
    <cofactor evidence="8">
        <name>[2Fe-2S] cluster</name>
        <dbReference type="ChEBI" id="CHEBI:190135"/>
    </cofactor>
</comment>
<keyword evidence="4" id="KW-1278">Translocase</keyword>
<dbReference type="CDD" id="cd03064">
    <property type="entry name" value="TRX_Fd_NuoE"/>
    <property type="match status" value="1"/>
</dbReference>
<dbReference type="SUPFAM" id="SSF52833">
    <property type="entry name" value="Thioredoxin-like"/>
    <property type="match status" value="1"/>
</dbReference>
<proteinExistence type="inferred from homology"/>
<dbReference type="NCBIfam" id="NF005722">
    <property type="entry name" value="PRK07539.1-2"/>
    <property type="match status" value="1"/>
</dbReference>
<sequence length="169" mass="18805">GKPERDCRGAGPVSFTFTADRKKRFSALLKQYPDKRSVTLPALHLAQEQEGYLTRETIEALAQMLDITPASLMDAVSFYTMFHTGPRGKYLLQVCQALSCSLAGADEIVDHLSRKYQIKAGETTPDGRFTLLKVECLGACGTSPVVQINDDYYEKVTTEKLNRILDKLP</sequence>
<dbReference type="AlphaFoldDB" id="X0V5L9"/>
<dbReference type="PANTHER" id="PTHR10371">
    <property type="entry name" value="NADH DEHYDROGENASE UBIQUINONE FLAVOPROTEIN 2, MITOCHONDRIAL"/>
    <property type="match status" value="1"/>
</dbReference>
<dbReference type="PIRSF" id="PIRSF000216">
    <property type="entry name" value="NADH_DH_24kDa"/>
    <property type="match status" value="1"/>
</dbReference>
<dbReference type="GO" id="GO:0098796">
    <property type="term" value="C:membrane protein complex"/>
    <property type="evidence" value="ECO:0007669"/>
    <property type="project" value="UniProtKB-ARBA"/>
</dbReference>
<protein>
    <recommendedName>
        <fullName evidence="10">NADH-quinone oxidoreductase subunit NuoE</fullName>
    </recommendedName>
</protein>
<keyword evidence="5" id="KW-0408">Iron</keyword>
<reference evidence="9" key="1">
    <citation type="journal article" date="2014" name="Front. Microbiol.">
        <title>High frequency of phylogenetically diverse reductive dehalogenase-homologous genes in deep subseafloor sedimentary metagenomes.</title>
        <authorList>
            <person name="Kawai M."/>
            <person name="Futagami T."/>
            <person name="Toyoda A."/>
            <person name="Takaki Y."/>
            <person name="Nishi S."/>
            <person name="Hori S."/>
            <person name="Arai W."/>
            <person name="Tsubouchi T."/>
            <person name="Morono Y."/>
            <person name="Uchiyama I."/>
            <person name="Ito T."/>
            <person name="Fujiyama A."/>
            <person name="Inagaki F."/>
            <person name="Takami H."/>
        </authorList>
    </citation>
    <scope>NUCLEOTIDE SEQUENCE</scope>
    <source>
        <strain evidence="9">Expedition CK06-06</strain>
    </source>
</reference>
<evidence type="ECO:0000256" key="4">
    <source>
        <dbReference type="ARBA" id="ARBA00022967"/>
    </source>
</evidence>
<keyword evidence="7" id="KW-0520">NAD</keyword>
<dbReference type="GO" id="GO:0005739">
    <property type="term" value="C:mitochondrion"/>
    <property type="evidence" value="ECO:0007669"/>
    <property type="project" value="UniProtKB-ARBA"/>
</dbReference>
<name>X0V5L9_9ZZZZ</name>
<evidence type="ECO:0000256" key="5">
    <source>
        <dbReference type="ARBA" id="ARBA00023004"/>
    </source>
</evidence>
<evidence type="ECO:0008006" key="10">
    <source>
        <dbReference type="Google" id="ProtNLM"/>
    </source>
</evidence>
<feature type="non-terminal residue" evidence="9">
    <location>
        <position position="1"/>
    </location>
</feature>
<dbReference type="PANTHER" id="PTHR10371:SF3">
    <property type="entry name" value="NADH DEHYDROGENASE [UBIQUINONE] FLAVOPROTEIN 2, MITOCHONDRIAL"/>
    <property type="match status" value="1"/>
</dbReference>
<organism evidence="9">
    <name type="scientific">marine sediment metagenome</name>
    <dbReference type="NCBI Taxonomy" id="412755"/>
    <lineage>
        <taxon>unclassified sequences</taxon>
        <taxon>metagenomes</taxon>
        <taxon>ecological metagenomes</taxon>
    </lineage>
</organism>
<dbReference type="GO" id="GO:0022890">
    <property type="term" value="F:inorganic cation transmembrane transporter activity"/>
    <property type="evidence" value="ECO:0007669"/>
    <property type="project" value="UniProtKB-ARBA"/>
</dbReference>
<dbReference type="Pfam" id="PF01257">
    <property type="entry name" value="2Fe-2S_thioredx"/>
    <property type="match status" value="1"/>
</dbReference>
<evidence type="ECO:0000256" key="1">
    <source>
        <dbReference type="ARBA" id="ARBA00010643"/>
    </source>
</evidence>
<dbReference type="InterPro" id="IPR042128">
    <property type="entry name" value="NuoE_dom"/>
</dbReference>
<dbReference type="GO" id="GO:0008324">
    <property type="term" value="F:monoatomic cation transmembrane transporter activity"/>
    <property type="evidence" value="ECO:0007669"/>
    <property type="project" value="UniProtKB-ARBA"/>
</dbReference>
<evidence type="ECO:0000256" key="3">
    <source>
        <dbReference type="ARBA" id="ARBA00022723"/>
    </source>
</evidence>
<dbReference type="EMBL" id="BARS01022367">
    <property type="protein sequence ID" value="GAG13390.1"/>
    <property type="molecule type" value="Genomic_DNA"/>
</dbReference>
<evidence type="ECO:0000256" key="7">
    <source>
        <dbReference type="ARBA" id="ARBA00023027"/>
    </source>
</evidence>
<dbReference type="GO" id="GO:0003954">
    <property type="term" value="F:NADH dehydrogenase activity"/>
    <property type="evidence" value="ECO:0007669"/>
    <property type="project" value="TreeGrafter"/>
</dbReference>
<keyword evidence="3" id="KW-0479">Metal-binding</keyword>
<dbReference type="FunFam" id="3.40.30.10:FF:000022">
    <property type="entry name" value="NADH dehydrogenase flavoprotein 2, mitochondrial"/>
    <property type="match status" value="1"/>
</dbReference>
<evidence type="ECO:0000313" key="9">
    <source>
        <dbReference type="EMBL" id="GAG13390.1"/>
    </source>
</evidence>
<comment type="similarity">
    <text evidence="1">Belongs to the complex I 24 kDa subunit family.</text>
</comment>
<evidence type="ECO:0000256" key="8">
    <source>
        <dbReference type="ARBA" id="ARBA00034078"/>
    </source>
</evidence>
<keyword evidence="2" id="KW-0001">2Fe-2S</keyword>
<keyword evidence="6" id="KW-0411">Iron-sulfur</keyword>
<dbReference type="GO" id="GO:0046872">
    <property type="term" value="F:metal ion binding"/>
    <property type="evidence" value="ECO:0007669"/>
    <property type="project" value="UniProtKB-KW"/>
</dbReference>
<dbReference type="InterPro" id="IPR002023">
    <property type="entry name" value="NuoE-like"/>
</dbReference>
<evidence type="ECO:0000256" key="2">
    <source>
        <dbReference type="ARBA" id="ARBA00022714"/>
    </source>
</evidence>
<dbReference type="GO" id="GO:0051537">
    <property type="term" value="F:2 iron, 2 sulfur cluster binding"/>
    <property type="evidence" value="ECO:0007669"/>
    <property type="project" value="UniProtKB-KW"/>
</dbReference>
<dbReference type="NCBIfam" id="TIGR01958">
    <property type="entry name" value="nuoE_fam"/>
    <property type="match status" value="1"/>
</dbReference>
<dbReference type="InterPro" id="IPR036249">
    <property type="entry name" value="Thioredoxin-like_sf"/>
</dbReference>
<dbReference type="GO" id="GO:0098662">
    <property type="term" value="P:inorganic cation transmembrane transport"/>
    <property type="evidence" value="ECO:0007669"/>
    <property type="project" value="UniProtKB-ARBA"/>
</dbReference>
<comment type="caution">
    <text evidence="9">The sequence shown here is derived from an EMBL/GenBank/DDBJ whole genome shotgun (WGS) entry which is preliminary data.</text>
</comment>
<dbReference type="GO" id="GO:1902494">
    <property type="term" value="C:catalytic complex"/>
    <property type="evidence" value="ECO:0007669"/>
    <property type="project" value="UniProtKB-ARBA"/>
</dbReference>
<gene>
    <name evidence="9" type="ORF">S01H1_35775</name>
</gene>
<accession>X0V5L9</accession>
<dbReference type="Gene3D" id="3.40.30.10">
    <property type="entry name" value="Glutaredoxin"/>
    <property type="match status" value="1"/>
</dbReference>
<dbReference type="InterPro" id="IPR041921">
    <property type="entry name" value="NuoE_N"/>
</dbReference>
<dbReference type="Gene3D" id="1.10.10.1590">
    <property type="entry name" value="NADH-quinone oxidoreductase subunit E"/>
    <property type="match status" value="1"/>
</dbReference>
<evidence type="ECO:0000256" key="6">
    <source>
        <dbReference type="ARBA" id="ARBA00023014"/>
    </source>
</evidence>
<dbReference type="FunFam" id="1.10.10.1590:FF:000001">
    <property type="entry name" value="NADH-quinone oxidoreductase subunit E"/>
    <property type="match status" value="1"/>
</dbReference>
<dbReference type="GO" id="GO:0031967">
    <property type="term" value="C:organelle envelope"/>
    <property type="evidence" value="ECO:0007669"/>
    <property type="project" value="UniProtKB-ARBA"/>
</dbReference>
<dbReference type="GO" id="GO:0022804">
    <property type="term" value="F:active transmembrane transporter activity"/>
    <property type="evidence" value="ECO:0007669"/>
    <property type="project" value="UniProtKB-ARBA"/>
</dbReference>